<evidence type="ECO:0000313" key="2">
    <source>
        <dbReference type="EMBL" id="KAJ8952339.1"/>
    </source>
</evidence>
<name>A0AAV8YLD0_9CUCU</name>
<organism evidence="2 3">
    <name type="scientific">Aromia moschata</name>
    <dbReference type="NCBI Taxonomy" id="1265417"/>
    <lineage>
        <taxon>Eukaryota</taxon>
        <taxon>Metazoa</taxon>
        <taxon>Ecdysozoa</taxon>
        <taxon>Arthropoda</taxon>
        <taxon>Hexapoda</taxon>
        <taxon>Insecta</taxon>
        <taxon>Pterygota</taxon>
        <taxon>Neoptera</taxon>
        <taxon>Endopterygota</taxon>
        <taxon>Coleoptera</taxon>
        <taxon>Polyphaga</taxon>
        <taxon>Cucujiformia</taxon>
        <taxon>Chrysomeloidea</taxon>
        <taxon>Cerambycidae</taxon>
        <taxon>Cerambycinae</taxon>
        <taxon>Callichromatini</taxon>
        <taxon>Aromia</taxon>
    </lineage>
</organism>
<keyword evidence="3" id="KW-1185">Reference proteome</keyword>
<evidence type="ECO:0000313" key="3">
    <source>
        <dbReference type="Proteomes" id="UP001162162"/>
    </source>
</evidence>
<dbReference type="GO" id="GO:0016020">
    <property type="term" value="C:membrane"/>
    <property type="evidence" value="ECO:0007669"/>
    <property type="project" value="TreeGrafter"/>
</dbReference>
<accession>A0AAV8YLD0</accession>
<evidence type="ECO:0008006" key="4">
    <source>
        <dbReference type="Google" id="ProtNLM"/>
    </source>
</evidence>
<sequence length="417" mass="46699">MGFYGCDSTPKSSYEEIRKVGCEIIAALYSSKKCTGSLNDLRYLQFKTSTSRLSFHLASLPPTEGAAAEHSYRTYLQLQAWFGHFLDPKKWGWKLDSNNLLPKFSSQPMISDDVIKKIACSFPGPSEVNGSNSTSNSDPTSLNEYLARYLKADDISFKIPFSEYTVTLDKENLENGDLDFKLDFSSKNEVQARKKSKIKKAFVPILVLILLKAIVLIPLALGVLGIKTWNAIQLSFISFVSSIVLAIWKLCSKINHDHQPTIIHSGWDAHHHDRSGNAQQVAYSECERMAGGSGVPGLPVNSSVCKRCKTKVVSGQKCKKCDNVFHMSCAKLFNVKFMEDRTCCDNDDTPLDDDNAFFDAMEDISGSEKKSIFALWRGRNMDLLLGEETIFLDQLSIVLDALFKPNFIVCDYYHALI</sequence>
<protein>
    <recommendedName>
        <fullName evidence="4">Zinc finger PHD-type domain-containing protein</fullName>
    </recommendedName>
</protein>
<dbReference type="Proteomes" id="UP001162162">
    <property type="component" value="Unassembled WGS sequence"/>
</dbReference>
<keyword evidence="1" id="KW-1133">Transmembrane helix</keyword>
<gene>
    <name evidence="2" type="ORF">NQ318_017233</name>
</gene>
<proteinExistence type="predicted"/>
<dbReference type="AlphaFoldDB" id="A0AAV8YLD0"/>
<evidence type="ECO:0000256" key="1">
    <source>
        <dbReference type="SAM" id="Phobius"/>
    </source>
</evidence>
<dbReference type="PANTHER" id="PTHR21879:SF6">
    <property type="entry name" value="OSIRIS 19, ISOFORM A"/>
    <property type="match status" value="1"/>
</dbReference>
<feature type="transmembrane region" description="Helical" evidence="1">
    <location>
        <begin position="232"/>
        <end position="251"/>
    </location>
</feature>
<dbReference type="PANTHER" id="PTHR21879">
    <property type="entry name" value="FI03362P-RELATED-RELATED"/>
    <property type="match status" value="1"/>
</dbReference>
<keyword evidence="1" id="KW-0812">Transmembrane</keyword>
<dbReference type="InterPro" id="IPR012464">
    <property type="entry name" value="DUF1676"/>
</dbReference>
<keyword evidence="1" id="KW-0472">Membrane</keyword>
<comment type="caution">
    <text evidence="2">The sequence shown here is derived from an EMBL/GenBank/DDBJ whole genome shotgun (WGS) entry which is preliminary data.</text>
</comment>
<feature type="transmembrane region" description="Helical" evidence="1">
    <location>
        <begin position="201"/>
        <end position="226"/>
    </location>
</feature>
<dbReference type="Pfam" id="PF07898">
    <property type="entry name" value="DUF1676"/>
    <property type="match status" value="1"/>
</dbReference>
<dbReference type="EMBL" id="JAPWTK010000070">
    <property type="protein sequence ID" value="KAJ8952339.1"/>
    <property type="molecule type" value="Genomic_DNA"/>
</dbReference>
<reference evidence="2" key="1">
    <citation type="journal article" date="2023" name="Insect Mol. Biol.">
        <title>Genome sequencing provides insights into the evolution of gene families encoding plant cell wall-degrading enzymes in longhorned beetles.</title>
        <authorList>
            <person name="Shin N.R."/>
            <person name="Okamura Y."/>
            <person name="Kirsch R."/>
            <person name="Pauchet Y."/>
        </authorList>
    </citation>
    <scope>NUCLEOTIDE SEQUENCE</scope>
    <source>
        <strain evidence="2">AMC_N1</strain>
    </source>
</reference>